<keyword evidence="3" id="KW-0560">Oxidoreductase</keyword>
<dbReference type="PRINTS" id="PR00081">
    <property type="entry name" value="GDHRDH"/>
</dbReference>
<evidence type="ECO:0000313" key="5">
    <source>
        <dbReference type="Proteomes" id="UP000218181"/>
    </source>
</evidence>
<dbReference type="OrthoDB" id="5786478at2"/>
<dbReference type="PANTHER" id="PTHR43490">
    <property type="entry name" value="(+)-NEOMENTHOL DEHYDROGENASE"/>
    <property type="match status" value="1"/>
</dbReference>
<dbReference type="GO" id="GO:0016020">
    <property type="term" value="C:membrane"/>
    <property type="evidence" value="ECO:0007669"/>
    <property type="project" value="TreeGrafter"/>
</dbReference>
<evidence type="ECO:0000256" key="2">
    <source>
        <dbReference type="ARBA" id="ARBA00022857"/>
    </source>
</evidence>
<protein>
    <submittedName>
        <fullName evidence="4">Carbonyl reductase</fullName>
    </submittedName>
</protein>
<name>A0A2A5RK08_9LACT</name>
<dbReference type="GO" id="GO:0016491">
    <property type="term" value="F:oxidoreductase activity"/>
    <property type="evidence" value="ECO:0007669"/>
    <property type="project" value="UniProtKB-KW"/>
</dbReference>
<dbReference type="STRING" id="1291764.GCA_001311235_01633"/>
<dbReference type="InterPro" id="IPR002347">
    <property type="entry name" value="SDR_fam"/>
</dbReference>
<dbReference type="Pfam" id="PF00106">
    <property type="entry name" value="adh_short"/>
    <property type="match status" value="1"/>
</dbReference>
<dbReference type="Gene3D" id="3.40.50.720">
    <property type="entry name" value="NAD(P)-binding Rossmann-like Domain"/>
    <property type="match status" value="1"/>
</dbReference>
<dbReference type="Proteomes" id="UP000218181">
    <property type="component" value="Unassembled WGS sequence"/>
</dbReference>
<accession>A0A2A5RK08</accession>
<dbReference type="EMBL" id="JXJU01000008">
    <property type="protein sequence ID" value="PCR99496.1"/>
    <property type="molecule type" value="Genomic_DNA"/>
</dbReference>
<dbReference type="AlphaFoldDB" id="A0A2A5RK08"/>
<sequence length="258" mass="28208">MVKALVTGANKGIGLEIARYLGHKGISVFIGARNEEKGQAAVQILRAEGLDAHFVKLDLNDFGSLHNVAKQVGRLDYLVNNAGIPGNLKSDKGQLDMSKSAFAYSTDDLRETLEVNFLGTHELILNLLSNLADDAKILNVTVPISGNQFWQPLAYITSKAAQNSMTMAFGNQFIKDKSKRQIFGVMPGAVATDLNGAQASRFVKKPEEAAQIISDFLFDGKNHNAKIVDERGKEIKSYEPNLSKIMGFASTFVRSFKK</sequence>
<dbReference type="SUPFAM" id="SSF51735">
    <property type="entry name" value="NAD(P)-binding Rossmann-fold domains"/>
    <property type="match status" value="1"/>
</dbReference>
<evidence type="ECO:0000256" key="3">
    <source>
        <dbReference type="ARBA" id="ARBA00023002"/>
    </source>
</evidence>
<keyword evidence="2" id="KW-0521">NADP</keyword>
<organism evidence="4 5">
    <name type="scientific">Lactococcus fujiensis JCM 16395</name>
    <dbReference type="NCBI Taxonomy" id="1291764"/>
    <lineage>
        <taxon>Bacteria</taxon>
        <taxon>Bacillati</taxon>
        <taxon>Bacillota</taxon>
        <taxon>Bacilli</taxon>
        <taxon>Lactobacillales</taxon>
        <taxon>Streptococcaceae</taxon>
        <taxon>Lactococcus</taxon>
    </lineage>
</organism>
<dbReference type="InterPro" id="IPR036291">
    <property type="entry name" value="NAD(P)-bd_dom_sf"/>
</dbReference>
<keyword evidence="5" id="KW-1185">Reference proteome</keyword>
<dbReference type="PANTHER" id="PTHR43490:SF99">
    <property type="entry name" value="SHORT-CHAIN DEHYDROGENASE_REDUCTASE"/>
    <property type="match status" value="1"/>
</dbReference>
<dbReference type="RefSeq" id="WP_096818492.1">
    <property type="nucleotide sequence ID" value="NZ_JXJU01000008.1"/>
</dbReference>
<proteinExistence type="inferred from homology"/>
<evidence type="ECO:0000256" key="1">
    <source>
        <dbReference type="ARBA" id="ARBA00006484"/>
    </source>
</evidence>
<gene>
    <name evidence="4" type="ORF">RT41_GL001872</name>
</gene>
<comment type="caution">
    <text evidence="4">The sequence shown here is derived from an EMBL/GenBank/DDBJ whole genome shotgun (WGS) entry which is preliminary data.</text>
</comment>
<evidence type="ECO:0000313" key="4">
    <source>
        <dbReference type="EMBL" id="PCR99496.1"/>
    </source>
</evidence>
<comment type="similarity">
    <text evidence="1">Belongs to the short-chain dehydrogenases/reductases (SDR) family.</text>
</comment>
<reference evidence="4 5" key="1">
    <citation type="submission" date="2014-12" db="EMBL/GenBank/DDBJ databases">
        <title>Draft genome sequences of 10 type strains of Lactococcus.</title>
        <authorList>
            <person name="Sun Z."/>
            <person name="Zhong Z."/>
            <person name="Liu W."/>
            <person name="Zhang W."/>
            <person name="Zhang H."/>
        </authorList>
    </citation>
    <scope>NUCLEOTIDE SEQUENCE [LARGE SCALE GENOMIC DNA]</scope>
    <source>
        <strain evidence="4 5">JCM 16395</strain>
    </source>
</reference>